<protein>
    <submittedName>
        <fullName evidence="2">Uncharacterized protein</fullName>
    </submittedName>
</protein>
<evidence type="ECO:0000256" key="1">
    <source>
        <dbReference type="SAM" id="MobiDB-lite"/>
    </source>
</evidence>
<gene>
    <name evidence="2" type="ORF">I7412_31015</name>
</gene>
<organism evidence="2 3">
    <name type="scientific">Frankia nepalensis</name>
    <dbReference type="NCBI Taxonomy" id="1836974"/>
    <lineage>
        <taxon>Bacteria</taxon>
        <taxon>Bacillati</taxon>
        <taxon>Actinomycetota</taxon>
        <taxon>Actinomycetes</taxon>
        <taxon>Frankiales</taxon>
        <taxon>Frankiaceae</taxon>
        <taxon>Frankia</taxon>
    </lineage>
</organism>
<sequence length="206" mass="22104">MTWSSRGAAGGMWAYRYVGPAEVRASAAHGAAGRVIRSRGDLEAWLTSSEGAEAREPFTFVIGVDGVLRLAPRRSEHVACAGGGQVLSAGEITFARGPEGWECVAVTNQSTGYCPEVASWPAVADALDRAGVPHPGQFTDGFVFRRCPRCGERNIVREGDFVCALCDGKLPESWNFDSAQMLAADDKGRETANRARRDSNPQPFDP</sequence>
<feature type="compositionally biased region" description="Basic and acidic residues" evidence="1">
    <location>
        <begin position="185"/>
        <end position="199"/>
    </location>
</feature>
<comment type="caution">
    <text evidence="2">The sequence shown here is derived from an EMBL/GenBank/DDBJ whole genome shotgun (WGS) entry which is preliminary data.</text>
</comment>
<evidence type="ECO:0000313" key="3">
    <source>
        <dbReference type="Proteomes" id="UP000604475"/>
    </source>
</evidence>
<reference evidence="2" key="1">
    <citation type="submission" date="2020-12" db="EMBL/GenBank/DDBJ databases">
        <title>Genomic characterization of non-nitrogen-fixing Frankia strains.</title>
        <authorList>
            <person name="Carlos-Shanley C."/>
            <person name="Guerra T."/>
            <person name="Hahn D."/>
        </authorList>
    </citation>
    <scope>NUCLEOTIDE SEQUENCE</scope>
    <source>
        <strain evidence="2">CN6</strain>
    </source>
</reference>
<accession>A0A937RJQ0</accession>
<proteinExistence type="predicted"/>
<name>A0A937RJQ0_9ACTN</name>
<evidence type="ECO:0000313" key="2">
    <source>
        <dbReference type="EMBL" id="MBL7631512.1"/>
    </source>
</evidence>
<dbReference type="RefSeq" id="WP_203003011.1">
    <property type="nucleotide sequence ID" value="NZ_JADWYU010000201.1"/>
</dbReference>
<dbReference type="Proteomes" id="UP000604475">
    <property type="component" value="Unassembled WGS sequence"/>
</dbReference>
<feature type="region of interest" description="Disordered" evidence="1">
    <location>
        <begin position="185"/>
        <end position="206"/>
    </location>
</feature>
<dbReference type="AlphaFoldDB" id="A0A937RJQ0"/>
<dbReference type="EMBL" id="JAEACQ010000274">
    <property type="protein sequence ID" value="MBL7631512.1"/>
    <property type="molecule type" value="Genomic_DNA"/>
</dbReference>
<keyword evidence="3" id="KW-1185">Reference proteome</keyword>